<evidence type="ECO:0000313" key="2">
    <source>
        <dbReference type="WBParaSite" id="SMRG1_74000.2"/>
    </source>
</evidence>
<dbReference type="PANTHER" id="PTHR33906:SF1">
    <property type="entry name" value="INTRAFLAGELLAR TRANSPORT PROTEIN 25 HOMOLOG"/>
    <property type="match status" value="1"/>
</dbReference>
<dbReference type="InterPro" id="IPR033558">
    <property type="entry name" value="IFT25"/>
</dbReference>
<dbReference type="Gene3D" id="2.60.120.260">
    <property type="entry name" value="Galactose-binding domain-like"/>
    <property type="match status" value="1"/>
</dbReference>
<dbReference type="WBParaSite" id="SMRG1_74000.2">
    <property type="protein sequence ID" value="SMRG1_74000.2"/>
    <property type="gene ID" value="SMRG1_74000"/>
</dbReference>
<sequence>MDCVSRSGGCFISFATSWGKSHPPEDVLDKRKGSFWITTGLFPQMLVISLDQPRKVSQIKIVTSRVKALCFNLLNLPLTNISFPTGVTHTAYICRYK</sequence>
<name>A0AA85AB14_9TREM</name>
<accession>A0AA85AB14</accession>
<evidence type="ECO:0000313" key="1">
    <source>
        <dbReference type="Proteomes" id="UP000050790"/>
    </source>
</evidence>
<dbReference type="GO" id="GO:0005929">
    <property type="term" value="C:cilium"/>
    <property type="evidence" value="ECO:0007669"/>
    <property type="project" value="TreeGrafter"/>
</dbReference>
<dbReference type="AlphaFoldDB" id="A0AA85AB14"/>
<dbReference type="GO" id="GO:0030992">
    <property type="term" value="C:intraciliary transport particle B"/>
    <property type="evidence" value="ECO:0007669"/>
    <property type="project" value="InterPro"/>
</dbReference>
<reference evidence="2" key="1">
    <citation type="submission" date="2023-11" db="UniProtKB">
        <authorList>
            <consortium name="WormBaseParasite"/>
        </authorList>
    </citation>
    <scope>IDENTIFICATION</scope>
</reference>
<dbReference type="PANTHER" id="PTHR33906">
    <property type="entry name" value="INTRAFLAGELLAR TRANSPORT PROTEIN 25 HOMOLOG"/>
    <property type="match status" value="1"/>
</dbReference>
<organism evidence="1 2">
    <name type="scientific">Schistosoma margrebowiei</name>
    <dbReference type="NCBI Taxonomy" id="48269"/>
    <lineage>
        <taxon>Eukaryota</taxon>
        <taxon>Metazoa</taxon>
        <taxon>Spiralia</taxon>
        <taxon>Lophotrochozoa</taxon>
        <taxon>Platyhelminthes</taxon>
        <taxon>Trematoda</taxon>
        <taxon>Digenea</taxon>
        <taxon>Strigeidida</taxon>
        <taxon>Schistosomatoidea</taxon>
        <taxon>Schistosomatidae</taxon>
        <taxon>Schistosoma</taxon>
    </lineage>
</organism>
<dbReference type="SUPFAM" id="SSF49785">
    <property type="entry name" value="Galactose-binding domain-like"/>
    <property type="match status" value="1"/>
</dbReference>
<protein>
    <submittedName>
        <fullName evidence="2">Heat shock protein family B (small) member 11</fullName>
    </submittedName>
</protein>
<dbReference type="Proteomes" id="UP000050790">
    <property type="component" value="Unassembled WGS sequence"/>
</dbReference>
<dbReference type="GO" id="GO:0042073">
    <property type="term" value="P:intraciliary transport"/>
    <property type="evidence" value="ECO:0007669"/>
    <property type="project" value="InterPro"/>
</dbReference>
<proteinExistence type="predicted"/>
<dbReference type="InterPro" id="IPR008979">
    <property type="entry name" value="Galactose-bd-like_sf"/>
</dbReference>